<reference evidence="2" key="1">
    <citation type="journal article" date="2019" name="Int. J. Syst. Evol. Microbiol.">
        <title>The Global Catalogue of Microorganisms (GCM) 10K type strain sequencing project: providing services to taxonomists for standard genome sequencing and annotation.</title>
        <authorList>
            <consortium name="The Broad Institute Genomics Platform"/>
            <consortium name="The Broad Institute Genome Sequencing Center for Infectious Disease"/>
            <person name="Wu L."/>
            <person name="Ma J."/>
        </authorList>
    </citation>
    <scope>NUCLEOTIDE SEQUENCE [LARGE SCALE GENOMIC DNA]</scope>
    <source>
        <strain evidence="2">CECT 7649</strain>
    </source>
</reference>
<protein>
    <submittedName>
        <fullName evidence="1">Uncharacterized protein</fullName>
    </submittedName>
</protein>
<sequence length="132" mass="15741">MKKPIKFCKNPNCQDEILDYKSSKREYCNDYCRNHHGHKRRTEYNLEFTNFKNGMTANYKVLKFLRDAGILGEKLERIIKMGFDPKYLPQKNIDNEFSPNIAYYIIKDIIFGLDPETDTIIFYSPKKLNNEK</sequence>
<comment type="caution">
    <text evidence="1">The sequence shown here is derived from an EMBL/GenBank/DDBJ whole genome shotgun (WGS) entry which is preliminary data.</text>
</comment>
<proteinExistence type="predicted"/>
<dbReference type="RefSeq" id="WP_379754976.1">
    <property type="nucleotide sequence ID" value="NZ_JBHSYB010000016.1"/>
</dbReference>
<dbReference type="EMBL" id="JBHTIZ010000004">
    <property type="protein sequence ID" value="MFD0982926.1"/>
    <property type="molecule type" value="Genomic_DNA"/>
</dbReference>
<organism evidence="1 2">
    <name type="scientific">Flavobacterium myungsuense</name>
    <dbReference type="NCBI Taxonomy" id="651823"/>
    <lineage>
        <taxon>Bacteria</taxon>
        <taxon>Pseudomonadati</taxon>
        <taxon>Bacteroidota</taxon>
        <taxon>Flavobacteriia</taxon>
        <taxon>Flavobacteriales</taxon>
        <taxon>Flavobacteriaceae</taxon>
        <taxon>Flavobacterium</taxon>
    </lineage>
</organism>
<accession>A0ABW3IZJ3</accession>
<gene>
    <name evidence="1" type="ORF">ACFQ0S_00415</name>
</gene>
<evidence type="ECO:0000313" key="1">
    <source>
        <dbReference type="EMBL" id="MFD0982926.1"/>
    </source>
</evidence>
<dbReference type="Proteomes" id="UP001597051">
    <property type="component" value="Unassembled WGS sequence"/>
</dbReference>
<keyword evidence="2" id="KW-1185">Reference proteome</keyword>
<evidence type="ECO:0000313" key="2">
    <source>
        <dbReference type="Proteomes" id="UP001597051"/>
    </source>
</evidence>
<name>A0ABW3IZJ3_9FLAO</name>